<dbReference type="GO" id="GO:0008541">
    <property type="term" value="C:proteasome regulatory particle, lid subcomplex"/>
    <property type="evidence" value="ECO:0007669"/>
    <property type="project" value="TreeGrafter"/>
</dbReference>
<dbReference type="PANTHER" id="PTHR10539">
    <property type="entry name" value="26S PROTEASOME NON-ATPASE REGULATORY SUBUNIT 13"/>
    <property type="match status" value="1"/>
</dbReference>
<comment type="function">
    <text evidence="1">Component of the 26S proteasome, a multiprotein complex involved in the ATP-dependent degradation of ubiquitinated proteins. This complex plays a key role in the maintenance of protein homeostasis by removing misfolded or damaged proteins, which could impair cellular functions, and by removing proteins whose functions are no longer required. Therefore, the proteasome participates in numerous cellular processes, including cell cycle progression, apoptosis, or DNA damage repair.</text>
</comment>
<dbReference type="Pfam" id="PF01399">
    <property type="entry name" value="PCI"/>
    <property type="match status" value="1"/>
</dbReference>
<dbReference type="Proteomes" id="UP001295444">
    <property type="component" value="Chromosome 12"/>
</dbReference>
<organism evidence="10 11">
    <name type="scientific">Pelobates cultripes</name>
    <name type="common">Western spadefoot toad</name>
    <dbReference type="NCBI Taxonomy" id="61616"/>
    <lineage>
        <taxon>Eukaryota</taxon>
        <taxon>Metazoa</taxon>
        <taxon>Chordata</taxon>
        <taxon>Craniata</taxon>
        <taxon>Vertebrata</taxon>
        <taxon>Euteleostomi</taxon>
        <taxon>Amphibia</taxon>
        <taxon>Batrachia</taxon>
        <taxon>Anura</taxon>
        <taxon>Pelobatoidea</taxon>
        <taxon>Pelobatidae</taxon>
        <taxon>Pelobates</taxon>
    </lineage>
</organism>
<proteinExistence type="inferred from homology"/>
<comment type="subunit">
    <text evidence="3">Component of the 19S proteasome regulatory particle complex. The 26S proteasome consists of a 20S core particle (CP) and two 19S regulatory subunits (RP). The regulatory particle is made of a lid composed of 9 subunits including PSMD13, a base containing 6 ATPases and few additional components.</text>
</comment>
<dbReference type="InterPro" id="IPR035298">
    <property type="entry name" value="PSMD13"/>
</dbReference>
<dbReference type="GO" id="GO:0005198">
    <property type="term" value="F:structural molecule activity"/>
    <property type="evidence" value="ECO:0007669"/>
    <property type="project" value="TreeGrafter"/>
</dbReference>
<evidence type="ECO:0000313" key="11">
    <source>
        <dbReference type="Proteomes" id="UP001295444"/>
    </source>
</evidence>
<accession>A0AAD1WU96</accession>
<keyword evidence="5 10" id="KW-0647">Proteasome</keyword>
<dbReference type="Pfam" id="PF22037">
    <property type="entry name" value="PSD13_N"/>
    <property type="match status" value="2"/>
</dbReference>
<keyword evidence="11" id="KW-1185">Reference proteome</keyword>
<dbReference type="GO" id="GO:0005634">
    <property type="term" value="C:nucleus"/>
    <property type="evidence" value="ECO:0007669"/>
    <property type="project" value="TreeGrafter"/>
</dbReference>
<evidence type="ECO:0000256" key="4">
    <source>
        <dbReference type="ARBA" id="ARBA00015732"/>
    </source>
</evidence>
<gene>
    <name evidence="10" type="ORF">PECUL_23A013003</name>
</gene>
<evidence type="ECO:0000256" key="1">
    <source>
        <dbReference type="ARBA" id="ARBA00002362"/>
    </source>
</evidence>
<dbReference type="GO" id="GO:0005829">
    <property type="term" value="C:cytosol"/>
    <property type="evidence" value="ECO:0007669"/>
    <property type="project" value="TreeGrafter"/>
</dbReference>
<evidence type="ECO:0000256" key="5">
    <source>
        <dbReference type="ARBA" id="ARBA00022942"/>
    </source>
</evidence>
<evidence type="ECO:0000259" key="9">
    <source>
        <dbReference type="PROSITE" id="PS50250"/>
    </source>
</evidence>
<dbReference type="InterPro" id="IPR054179">
    <property type="entry name" value="PSD13_N"/>
</dbReference>
<name>A0AAD1WU96_PELCU</name>
<sequence>MLLYWAGCHGETSTVPAQSQLSPSTVTHSVTHSVQAVEGALPWPCDSSSRSMPGVVVRGIMFRVSERLLPEVSVHVAVSTSGGGGCRTVVSPCVGLSRDPAMRDVTAYLQLQQSQSAAPETAAIWHQLEELYNKKLWHQLTLQLLDFVQDPECAKGNGLIKFYENFISDFEHRINPLSLVEIILHVVRQMTGEDMSVPQTGRRDSSFQGMGRRCTIGVGMFKWHLFTKHIFFFLDPTVALSFLEKTREKVKSSDEAVILCRTAIGALKLNIGDLQATKETIEAVDEMLGALPGVSSVHSRFYDLSSKYYQTIGNHASYYKDALRFLGCTDHDTLPVSEQQDRAFTLGLAGLLGDGVYNFGELLMHPVLESLRNSERQWLIDTLYAFNSGNVETFRALKTAWGQQPDLAANEALLLKKIQLLCLMEMTFTRPANHRQLTFDEIAKSAQVNVNDVELLVMKALSVGLLRGSIDEVDKRVHITWVQPRVLDLQQIKGMKDRLEFWCTDVKSMEMLVEHQAHDILT</sequence>
<dbReference type="GO" id="GO:0006511">
    <property type="term" value="P:ubiquitin-dependent protein catabolic process"/>
    <property type="evidence" value="ECO:0007669"/>
    <property type="project" value="TreeGrafter"/>
</dbReference>
<dbReference type="SUPFAM" id="SSF46785">
    <property type="entry name" value="Winged helix' DNA-binding domain"/>
    <property type="match status" value="1"/>
</dbReference>
<dbReference type="PANTHER" id="PTHR10539:SF0">
    <property type="entry name" value="26S PROTEASOME NON-ATPASE REGULATORY SUBUNIT 13"/>
    <property type="match status" value="1"/>
</dbReference>
<dbReference type="InterPro" id="IPR036390">
    <property type="entry name" value="WH_DNA-bd_sf"/>
</dbReference>
<evidence type="ECO:0000313" key="10">
    <source>
        <dbReference type="EMBL" id="CAH2326268.1"/>
    </source>
</evidence>
<dbReference type="InterPro" id="IPR000717">
    <property type="entry name" value="PCI_dom"/>
</dbReference>
<dbReference type="AlphaFoldDB" id="A0AAD1WU96"/>
<protein>
    <recommendedName>
        <fullName evidence="4">26S proteasome non-ATPase regulatory subunit 13</fullName>
    </recommendedName>
    <alternativeName>
        <fullName evidence="6">26S proteasome regulatory subunit RPN9</fullName>
    </alternativeName>
    <alternativeName>
        <fullName evidence="8">26S proteasome regulatory subunit S11</fullName>
    </alternativeName>
    <alternativeName>
        <fullName evidence="7">26S proteasome regulatory subunit p40.5</fullName>
    </alternativeName>
</protein>
<comment type="similarity">
    <text evidence="2">Belongs to the proteasome subunit S11 family.</text>
</comment>
<reference evidence="10" key="1">
    <citation type="submission" date="2022-03" db="EMBL/GenBank/DDBJ databases">
        <authorList>
            <person name="Alioto T."/>
            <person name="Alioto T."/>
            <person name="Gomez Garrido J."/>
        </authorList>
    </citation>
    <scope>NUCLEOTIDE SEQUENCE</scope>
</reference>
<dbReference type="PROSITE" id="PS50250">
    <property type="entry name" value="PCI"/>
    <property type="match status" value="1"/>
</dbReference>
<evidence type="ECO:0000256" key="8">
    <source>
        <dbReference type="ARBA" id="ARBA00032323"/>
    </source>
</evidence>
<dbReference type="EMBL" id="OW240923">
    <property type="protein sequence ID" value="CAH2326268.1"/>
    <property type="molecule type" value="Genomic_DNA"/>
</dbReference>
<evidence type="ECO:0000256" key="6">
    <source>
        <dbReference type="ARBA" id="ARBA00029749"/>
    </source>
</evidence>
<evidence type="ECO:0000256" key="3">
    <source>
        <dbReference type="ARBA" id="ARBA00011441"/>
    </source>
</evidence>
<evidence type="ECO:0000256" key="7">
    <source>
        <dbReference type="ARBA" id="ARBA00031303"/>
    </source>
</evidence>
<dbReference type="SMART" id="SM00088">
    <property type="entry name" value="PINT"/>
    <property type="match status" value="1"/>
</dbReference>
<evidence type="ECO:0000256" key="2">
    <source>
        <dbReference type="ARBA" id="ARBA00006207"/>
    </source>
</evidence>
<feature type="domain" description="PCI" evidence="9">
    <location>
        <begin position="314"/>
        <end position="484"/>
    </location>
</feature>